<organism evidence="6 7">
    <name type="scientific">Hordeum vulgare subsp. vulgare</name>
    <name type="common">Domesticated barley</name>
    <dbReference type="NCBI Taxonomy" id="112509"/>
    <lineage>
        <taxon>Eukaryota</taxon>
        <taxon>Viridiplantae</taxon>
        <taxon>Streptophyta</taxon>
        <taxon>Embryophyta</taxon>
        <taxon>Tracheophyta</taxon>
        <taxon>Spermatophyta</taxon>
        <taxon>Magnoliopsida</taxon>
        <taxon>Liliopsida</taxon>
        <taxon>Poales</taxon>
        <taxon>Poaceae</taxon>
        <taxon>BOP clade</taxon>
        <taxon>Pooideae</taxon>
        <taxon>Triticodae</taxon>
        <taxon>Triticeae</taxon>
        <taxon>Hordeinae</taxon>
        <taxon>Hordeum</taxon>
    </lineage>
</organism>
<dbReference type="Pfam" id="PF24570">
    <property type="entry name" value="BACK_BPM_SPOP"/>
    <property type="match status" value="1"/>
</dbReference>
<dbReference type="EnsemblPlants" id="HORVU.MOREX.r3.5HG0478140.1">
    <property type="protein sequence ID" value="HORVU.MOREX.r3.5HG0478140.1.CDS1"/>
    <property type="gene ID" value="HORVU.MOREX.r3.5HG0478140"/>
</dbReference>
<protein>
    <recommendedName>
        <fullName evidence="8">BTB domain-containing protein</fullName>
    </recommendedName>
</protein>
<dbReference type="InterPro" id="IPR011333">
    <property type="entry name" value="SKP1/BTB/POZ_sf"/>
</dbReference>
<dbReference type="PROSITE" id="PS50097">
    <property type="entry name" value="BTB"/>
    <property type="match status" value="1"/>
</dbReference>
<name>A0A8I6YD37_HORVV</name>
<dbReference type="CDD" id="cd00121">
    <property type="entry name" value="MATH"/>
    <property type="match status" value="1"/>
</dbReference>
<evidence type="ECO:0000259" key="5">
    <source>
        <dbReference type="PROSITE" id="PS50144"/>
    </source>
</evidence>
<comment type="similarity">
    <text evidence="2">Belongs to the Tdpoz family.</text>
</comment>
<dbReference type="SMR" id="A0A8I6YD37"/>
<feature type="domain" description="MATH" evidence="5">
    <location>
        <begin position="16"/>
        <end position="150"/>
    </location>
</feature>
<dbReference type="Gramene" id="HORVU.MOREX.r2.5HG0396160.1">
    <property type="protein sequence ID" value="HORVU.MOREX.r2.5HG0396160.1.CDS.1"/>
    <property type="gene ID" value="HORVU.MOREX.r2.5HG0396160"/>
</dbReference>
<reference evidence="7" key="1">
    <citation type="journal article" date="2012" name="Nature">
        <title>A physical, genetic and functional sequence assembly of the barley genome.</title>
        <authorList>
            <consortium name="The International Barley Genome Sequencing Consortium"/>
            <person name="Mayer K.F."/>
            <person name="Waugh R."/>
            <person name="Brown J.W."/>
            <person name="Schulman A."/>
            <person name="Langridge P."/>
            <person name="Platzer M."/>
            <person name="Fincher G.B."/>
            <person name="Muehlbauer G.J."/>
            <person name="Sato K."/>
            <person name="Close T.J."/>
            <person name="Wise R.P."/>
            <person name="Stein N."/>
        </authorList>
    </citation>
    <scope>NUCLEOTIDE SEQUENCE [LARGE SCALE GENOMIC DNA]</scope>
    <source>
        <strain evidence="7">cv. Morex</strain>
    </source>
</reference>
<reference evidence="6" key="3">
    <citation type="submission" date="2022-01" db="UniProtKB">
        <authorList>
            <consortium name="EnsemblPlants"/>
        </authorList>
    </citation>
    <scope>IDENTIFICATION</scope>
    <source>
        <strain evidence="6">subsp. vulgare</strain>
    </source>
</reference>
<dbReference type="InterPro" id="IPR008974">
    <property type="entry name" value="TRAF-like"/>
</dbReference>
<keyword evidence="7" id="KW-1185">Reference proteome</keyword>
<dbReference type="Proteomes" id="UP000011116">
    <property type="component" value="Chromosome 5H"/>
</dbReference>
<evidence type="ECO:0000259" key="4">
    <source>
        <dbReference type="PROSITE" id="PS50097"/>
    </source>
</evidence>
<dbReference type="SUPFAM" id="SSF49599">
    <property type="entry name" value="TRAF domain-like"/>
    <property type="match status" value="1"/>
</dbReference>
<dbReference type="SMART" id="SM00225">
    <property type="entry name" value="BTB"/>
    <property type="match status" value="1"/>
</dbReference>
<feature type="region of interest" description="Disordered" evidence="3">
    <location>
        <begin position="260"/>
        <end position="286"/>
    </location>
</feature>
<evidence type="ECO:0008006" key="8">
    <source>
        <dbReference type="Google" id="ProtNLM"/>
    </source>
</evidence>
<dbReference type="PROSITE" id="PS50144">
    <property type="entry name" value="MATH"/>
    <property type="match status" value="1"/>
</dbReference>
<reference evidence="6" key="2">
    <citation type="submission" date="2020-10" db="EMBL/GenBank/DDBJ databases">
        <authorList>
            <person name="Scholz U."/>
            <person name="Mascher M."/>
            <person name="Fiebig A."/>
        </authorList>
    </citation>
    <scope>NUCLEOTIDE SEQUENCE [LARGE SCALE GENOMIC DNA]</scope>
    <source>
        <strain evidence="6">cv. Morex</strain>
    </source>
</reference>
<evidence type="ECO:0000256" key="3">
    <source>
        <dbReference type="SAM" id="MobiDB-lite"/>
    </source>
</evidence>
<dbReference type="PANTHER" id="PTHR26379:SF518">
    <property type="entry name" value="BTB DOMAIN-CONTAINING PROTEIN"/>
    <property type="match status" value="1"/>
</dbReference>
<dbReference type="InterPro" id="IPR000210">
    <property type="entry name" value="BTB/POZ_dom"/>
</dbReference>
<dbReference type="Pfam" id="PF22486">
    <property type="entry name" value="MATH_2"/>
    <property type="match status" value="1"/>
</dbReference>
<dbReference type="SUPFAM" id="SSF54695">
    <property type="entry name" value="POZ domain"/>
    <property type="match status" value="1"/>
</dbReference>
<evidence type="ECO:0000256" key="1">
    <source>
        <dbReference type="ARBA" id="ARBA00004906"/>
    </source>
</evidence>
<feature type="domain" description="BTB" evidence="4">
    <location>
        <begin position="191"/>
        <end position="260"/>
    </location>
</feature>
<sequence>MSPAAPTSAIVADTSSGCHHLRIDGYSSLKALPSGRRFSSRSFTVGGRRWRIDYYPNGRRHNCRGHVSVYLVLDEDAAAAEEVTAWFRFSLAVNRWFSFLGKAKPRTSPARKFGGAAKRKSRGFPRFVKCQLLEKSKHLNRDSFTVRCEVVVINGVRHEGRAKKPSPKVVSVPPSDLNQHLGGLLLTGKGADVVFEAGGETFAAHRCVLAARSPVFSVEPFGSMKEGSSTSDLVRIHDMEPQVFRALLCFVYTDSLPEMKTEEEPEMKKEEAPKMNNEQEEPEMEKEDENIMCQHLLVAANRYNMDRLKLVCEDKLCKYIDVGTAANMLALAEAHHCHVLKGACFDFLRSAANLIPVVANDGFEHLRVACPSLVKELFAMHSPPLAQ</sequence>
<dbReference type="Pfam" id="PF00651">
    <property type="entry name" value="BTB"/>
    <property type="match status" value="1"/>
</dbReference>
<dbReference type="Gene3D" id="2.60.210.10">
    <property type="entry name" value="Apoptosis, Tumor Necrosis Factor Receptor Associated Protein 2, Chain A"/>
    <property type="match status" value="1"/>
</dbReference>
<evidence type="ECO:0000313" key="6">
    <source>
        <dbReference type="EnsemblPlants" id="HORVU.MOREX.r3.5HG0478140.1.CDS1"/>
    </source>
</evidence>
<dbReference type="Gramene" id="HORVU.MOREX.r3.5HG0478140.1">
    <property type="protein sequence ID" value="HORVU.MOREX.r3.5HG0478140.1.CDS1"/>
    <property type="gene ID" value="HORVU.MOREX.r3.5HG0478140"/>
</dbReference>
<proteinExistence type="inferred from homology"/>
<dbReference type="InterPro" id="IPR002083">
    <property type="entry name" value="MATH/TRAF_dom"/>
</dbReference>
<evidence type="ECO:0000256" key="2">
    <source>
        <dbReference type="ARBA" id="ARBA00010846"/>
    </source>
</evidence>
<dbReference type="GO" id="GO:0016567">
    <property type="term" value="P:protein ubiquitination"/>
    <property type="evidence" value="ECO:0007669"/>
    <property type="project" value="InterPro"/>
</dbReference>
<dbReference type="InterPro" id="IPR045005">
    <property type="entry name" value="BPM1-6"/>
</dbReference>
<dbReference type="PANTHER" id="PTHR26379">
    <property type="entry name" value="BTB/POZ AND MATH DOMAIN-CONTAINING PROTEIN 1"/>
    <property type="match status" value="1"/>
</dbReference>
<dbReference type="InterPro" id="IPR056423">
    <property type="entry name" value="BACK_BPM_SPOP"/>
</dbReference>
<dbReference type="Gene3D" id="3.30.710.10">
    <property type="entry name" value="Potassium Channel Kv1.1, Chain A"/>
    <property type="match status" value="1"/>
</dbReference>
<comment type="pathway">
    <text evidence="1">Protein modification; protein ubiquitination.</text>
</comment>
<dbReference type="Gene3D" id="1.25.40.420">
    <property type="match status" value="1"/>
</dbReference>
<feature type="compositionally biased region" description="Basic and acidic residues" evidence="3">
    <location>
        <begin position="260"/>
        <end position="273"/>
    </location>
</feature>
<accession>A0A8I6YD37</accession>
<dbReference type="AlphaFoldDB" id="A0A8I6YD37"/>
<evidence type="ECO:0000313" key="7">
    <source>
        <dbReference type="Proteomes" id="UP000011116"/>
    </source>
</evidence>